<evidence type="ECO:0000259" key="4">
    <source>
        <dbReference type="Pfam" id="PF22725"/>
    </source>
</evidence>
<protein>
    <submittedName>
        <fullName evidence="5">Glucose--fructose oxidoreductase</fullName>
        <ecNumber evidence="5">1.1.99.28</ecNumber>
    </submittedName>
</protein>
<dbReference type="Gene3D" id="3.40.50.720">
    <property type="entry name" value="NAD(P)-binding Rossmann-like Domain"/>
    <property type="match status" value="1"/>
</dbReference>
<dbReference type="GO" id="GO:0047061">
    <property type="term" value="F:glucose-fructose oxidoreductase activity"/>
    <property type="evidence" value="ECO:0007669"/>
    <property type="project" value="UniProtKB-EC"/>
</dbReference>
<comment type="caution">
    <text evidence="5">The sequence shown here is derived from an EMBL/GenBank/DDBJ whole genome shotgun (WGS) entry which is preliminary data.</text>
</comment>
<feature type="domain" description="GFO/IDH/MocA-like oxidoreductase" evidence="4">
    <location>
        <begin position="141"/>
        <end position="259"/>
    </location>
</feature>
<organism evidence="5 6">
    <name type="scientific">Alienimonas chondri</name>
    <dbReference type="NCBI Taxonomy" id="2681879"/>
    <lineage>
        <taxon>Bacteria</taxon>
        <taxon>Pseudomonadati</taxon>
        <taxon>Planctomycetota</taxon>
        <taxon>Planctomycetia</taxon>
        <taxon>Planctomycetales</taxon>
        <taxon>Planctomycetaceae</taxon>
        <taxon>Alienimonas</taxon>
    </lineage>
</organism>
<dbReference type="PANTHER" id="PTHR22604">
    <property type="entry name" value="OXIDOREDUCTASES"/>
    <property type="match status" value="1"/>
</dbReference>
<proteinExistence type="inferred from homology"/>
<evidence type="ECO:0000259" key="3">
    <source>
        <dbReference type="Pfam" id="PF01408"/>
    </source>
</evidence>
<dbReference type="Pfam" id="PF22725">
    <property type="entry name" value="GFO_IDH_MocA_C3"/>
    <property type="match status" value="1"/>
</dbReference>
<dbReference type="InterPro" id="IPR050984">
    <property type="entry name" value="Gfo/Idh/MocA_domain"/>
</dbReference>
<evidence type="ECO:0000313" key="6">
    <source>
        <dbReference type="Proteomes" id="UP000609651"/>
    </source>
</evidence>
<dbReference type="RefSeq" id="WP_171185495.1">
    <property type="nucleotide sequence ID" value="NZ_WTPX01000037.1"/>
</dbReference>
<dbReference type="PANTHER" id="PTHR22604:SF105">
    <property type="entry name" value="TRANS-1,2-DIHYDROBENZENE-1,2-DIOL DEHYDROGENASE"/>
    <property type="match status" value="1"/>
</dbReference>
<dbReference type="Gene3D" id="3.30.360.10">
    <property type="entry name" value="Dihydrodipicolinate Reductase, domain 2"/>
    <property type="match status" value="1"/>
</dbReference>
<dbReference type="EMBL" id="WTPX01000037">
    <property type="protein sequence ID" value="NNJ25459.1"/>
    <property type="molecule type" value="Genomic_DNA"/>
</dbReference>
<dbReference type="SUPFAM" id="SSF55347">
    <property type="entry name" value="Glyceraldehyde-3-phosphate dehydrogenase-like, C-terminal domain"/>
    <property type="match status" value="1"/>
</dbReference>
<dbReference type="SUPFAM" id="SSF51735">
    <property type="entry name" value="NAD(P)-binding Rossmann-fold domains"/>
    <property type="match status" value="1"/>
</dbReference>
<dbReference type="InterPro" id="IPR000683">
    <property type="entry name" value="Gfo/Idh/MocA-like_OxRdtase_N"/>
</dbReference>
<gene>
    <name evidence="5" type="primary">gfo_1</name>
    <name evidence="5" type="ORF">LzC2_15290</name>
</gene>
<feature type="domain" description="Gfo/Idh/MocA-like oxidoreductase N-terminal" evidence="3">
    <location>
        <begin position="10"/>
        <end position="124"/>
    </location>
</feature>
<dbReference type="InterPro" id="IPR036291">
    <property type="entry name" value="NAD(P)-bd_dom_sf"/>
</dbReference>
<reference evidence="5 6" key="1">
    <citation type="journal article" date="2020" name="Syst. Appl. Microbiol.">
        <title>Alienimonas chondri sp. nov., a novel planctomycete isolated from the biofilm of the red alga Chondrus crispus.</title>
        <authorList>
            <person name="Vitorino I."/>
            <person name="Albuquerque L."/>
            <person name="Wiegand S."/>
            <person name="Kallscheuer N."/>
            <person name="da Costa M.S."/>
            <person name="Lobo-da-Cunha A."/>
            <person name="Jogler C."/>
            <person name="Lage O.M."/>
        </authorList>
    </citation>
    <scope>NUCLEOTIDE SEQUENCE [LARGE SCALE GENOMIC DNA]</scope>
    <source>
        <strain evidence="5 6">LzC2</strain>
    </source>
</reference>
<evidence type="ECO:0000313" key="5">
    <source>
        <dbReference type="EMBL" id="NNJ25459.1"/>
    </source>
</evidence>
<comment type="similarity">
    <text evidence="1">Belongs to the Gfo/Idh/MocA family.</text>
</comment>
<evidence type="ECO:0000256" key="1">
    <source>
        <dbReference type="ARBA" id="ARBA00010928"/>
    </source>
</evidence>
<sequence>MSLDPSAAKVRWGVLGAARIAVNKVIPGTQRASNAEVVAIASRRPEAAEKAAADLGIPRHHGSYDALLADENVDAVYIPLPNDAHVPWALKALDAGKHVLCEKPLALSAAEAQTLVDAAAQRPELKVMEAFMYRLHPQWIQFKQLIDGGAVGELKSIQSYFSYFNRNPDDIRNNPAKGGGALMDIGCYQISLSRWLFGAEPDRVLGRIETDPDYGTDRTADGVLQFDGPGGRGTSTFTCSTQLVPYQRVNAFGTKGRVELEIPFNAPPDKPCVIWTQSGSSGEYGEPLREEVPIADQYTLQAEAFGAAVLNDTPVPTPLTDAVANLRVIEALRASDAHDAWVTV</sequence>
<accession>A0ABX1VCM4</accession>
<dbReference type="Pfam" id="PF01408">
    <property type="entry name" value="GFO_IDH_MocA"/>
    <property type="match status" value="1"/>
</dbReference>
<keyword evidence="2 5" id="KW-0560">Oxidoreductase</keyword>
<evidence type="ECO:0000256" key="2">
    <source>
        <dbReference type="ARBA" id="ARBA00023002"/>
    </source>
</evidence>
<dbReference type="Proteomes" id="UP000609651">
    <property type="component" value="Unassembled WGS sequence"/>
</dbReference>
<dbReference type="EC" id="1.1.99.28" evidence="5"/>
<name>A0ABX1VCM4_9PLAN</name>
<dbReference type="InterPro" id="IPR055170">
    <property type="entry name" value="GFO_IDH_MocA-like_dom"/>
</dbReference>
<keyword evidence="6" id="KW-1185">Reference proteome</keyword>